<dbReference type="PROSITE" id="PS00028">
    <property type="entry name" value="ZINC_FINGER_C2H2_1"/>
    <property type="match status" value="4"/>
</dbReference>
<evidence type="ECO:0000256" key="2">
    <source>
        <dbReference type="ARBA" id="ARBA00006991"/>
    </source>
</evidence>
<dbReference type="GO" id="GO:0008270">
    <property type="term" value="F:zinc ion binding"/>
    <property type="evidence" value="ECO:0007669"/>
    <property type="project" value="UniProtKB-KW"/>
</dbReference>
<dbReference type="PROSITE" id="PS50157">
    <property type="entry name" value="ZINC_FINGER_C2H2_2"/>
    <property type="match status" value="5"/>
</dbReference>
<dbReference type="FunFam" id="3.30.160.60:FF:000914">
    <property type="entry name" value="Zinc finger protein 16"/>
    <property type="match status" value="1"/>
</dbReference>
<dbReference type="InterPro" id="IPR013087">
    <property type="entry name" value="Znf_C2H2_type"/>
</dbReference>
<keyword evidence="10" id="KW-0539">Nucleus</keyword>
<organism evidence="14 15">
    <name type="scientific">Varanus komodoensis</name>
    <name type="common">Komodo dragon</name>
    <dbReference type="NCBI Taxonomy" id="61221"/>
    <lineage>
        <taxon>Eukaryota</taxon>
        <taxon>Metazoa</taxon>
        <taxon>Chordata</taxon>
        <taxon>Craniata</taxon>
        <taxon>Vertebrata</taxon>
        <taxon>Euteleostomi</taxon>
        <taxon>Lepidosauria</taxon>
        <taxon>Squamata</taxon>
        <taxon>Bifurcata</taxon>
        <taxon>Unidentata</taxon>
        <taxon>Episquamata</taxon>
        <taxon>Toxicofera</taxon>
        <taxon>Anguimorpha</taxon>
        <taxon>Paleoanguimorpha</taxon>
        <taxon>Varanoidea</taxon>
        <taxon>Varanidae</taxon>
        <taxon>Varanus</taxon>
    </lineage>
</organism>
<evidence type="ECO:0000256" key="5">
    <source>
        <dbReference type="ARBA" id="ARBA00022771"/>
    </source>
</evidence>
<dbReference type="SUPFAM" id="SSF57667">
    <property type="entry name" value="beta-beta-alpha zinc fingers"/>
    <property type="match status" value="3"/>
</dbReference>
<reference evidence="14" key="1">
    <citation type="submission" date="2025-08" db="UniProtKB">
        <authorList>
            <consortium name="Ensembl"/>
        </authorList>
    </citation>
    <scope>IDENTIFICATION</scope>
</reference>
<dbReference type="GO" id="GO:0000978">
    <property type="term" value="F:RNA polymerase II cis-regulatory region sequence-specific DNA binding"/>
    <property type="evidence" value="ECO:0007669"/>
    <property type="project" value="TreeGrafter"/>
</dbReference>
<keyword evidence="5 11" id="KW-0863">Zinc-finger</keyword>
<dbReference type="FunFam" id="3.30.160.60:FF:002343">
    <property type="entry name" value="Zinc finger protein 33A"/>
    <property type="match status" value="2"/>
</dbReference>
<evidence type="ECO:0000256" key="6">
    <source>
        <dbReference type="ARBA" id="ARBA00022833"/>
    </source>
</evidence>
<keyword evidence="7" id="KW-0805">Transcription regulation</keyword>
<feature type="domain" description="C2H2-type" evidence="12">
    <location>
        <begin position="304"/>
        <end position="331"/>
    </location>
</feature>
<feature type="domain" description="C2H2-type" evidence="12">
    <location>
        <begin position="340"/>
        <end position="367"/>
    </location>
</feature>
<evidence type="ECO:0000256" key="11">
    <source>
        <dbReference type="PROSITE-ProRule" id="PRU00042"/>
    </source>
</evidence>
<dbReference type="Gene3D" id="3.30.160.60">
    <property type="entry name" value="Classic Zinc Finger"/>
    <property type="match status" value="5"/>
</dbReference>
<dbReference type="AlphaFoldDB" id="A0A8D2IJ39"/>
<keyword evidence="4" id="KW-0677">Repeat</keyword>
<evidence type="ECO:0000256" key="10">
    <source>
        <dbReference type="ARBA" id="ARBA00023242"/>
    </source>
</evidence>
<dbReference type="InterPro" id="IPR050527">
    <property type="entry name" value="Snail/Krueppel_Znf"/>
</dbReference>
<dbReference type="SMART" id="SM00431">
    <property type="entry name" value="SCAN"/>
    <property type="match status" value="1"/>
</dbReference>
<evidence type="ECO:0000256" key="8">
    <source>
        <dbReference type="ARBA" id="ARBA00023125"/>
    </source>
</evidence>
<keyword evidence="6" id="KW-0862">Zinc</keyword>
<name>A0A8D2IJ39_VARKO</name>
<dbReference type="CDD" id="cd07936">
    <property type="entry name" value="SCAN"/>
    <property type="match status" value="1"/>
</dbReference>
<dbReference type="Gene3D" id="1.10.4020.10">
    <property type="entry name" value="DNA breaking-rejoining enzymes"/>
    <property type="match status" value="1"/>
</dbReference>
<evidence type="ECO:0000256" key="7">
    <source>
        <dbReference type="ARBA" id="ARBA00023015"/>
    </source>
</evidence>
<dbReference type="PANTHER" id="PTHR24388">
    <property type="entry name" value="ZINC FINGER PROTEIN"/>
    <property type="match status" value="1"/>
</dbReference>
<dbReference type="Ensembl" id="ENSVKKT00000000205.1">
    <property type="protein sequence ID" value="ENSVKKP00000000198.1"/>
    <property type="gene ID" value="ENSVKKG00000000151.1"/>
</dbReference>
<feature type="domain" description="C2H2-type" evidence="12">
    <location>
        <begin position="248"/>
        <end position="275"/>
    </location>
</feature>
<dbReference type="Pfam" id="PF02023">
    <property type="entry name" value="SCAN"/>
    <property type="match status" value="1"/>
</dbReference>
<dbReference type="InterPro" id="IPR036236">
    <property type="entry name" value="Znf_C2H2_sf"/>
</dbReference>
<dbReference type="SMART" id="SM00355">
    <property type="entry name" value="ZnF_C2H2"/>
    <property type="match status" value="6"/>
</dbReference>
<dbReference type="Proteomes" id="UP000694545">
    <property type="component" value="Unplaced"/>
</dbReference>
<sequence>MTAKPGGPSTWVLRFPSPLEPGVQIKVKANEGKAQEATLEEGGIVMETARQGFRWFRYQEAEGPRNAYGQLRELCRLWLKPESRSKEQMLELLVLEQFLAILPQEIQSWVWQQHPETCAQAVDLSLELCCGNPEGGEIVELQVGGSEGPGWKQEPEGEDDDCLLVDDGGSSHPDSQENCPSLQSPCQVLLAGNKLPQCPDCGQISILGQHRRIHSGEKPYKCGVCSKCFTRGSTFLQHQRTHTGEKPYKCPDCGRCFGRSSNLIQHQRVHTGEKPYRCNICGKSFSLSSTLIQHQIIHTGERPYKCPDCGKCFNRNSNLLNHRRVHTGERPFRPYKELPYACQDCGQRFRYFLQYTQHQEARARKESAAVAHLVGEAAILAMANKMVPLTGDGAPGEILIGKDSSVVEHGE</sequence>
<comment type="similarity">
    <text evidence="2">Belongs to the krueppel C2H2-type zinc-finger protein family.</text>
</comment>
<keyword evidence="9" id="KW-0804">Transcription</keyword>
<evidence type="ECO:0000256" key="3">
    <source>
        <dbReference type="ARBA" id="ARBA00022723"/>
    </source>
</evidence>
<dbReference type="GO" id="GO:0000981">
    <property type="term" value="F:DNA-binding transcription factor activity, RNA polymerase II-specific"/>
    <property type="evidence" value="ECO:0007669"/>
    <property type="project" value="TreeGrafter"/>
</dbReference>
<dbReference type="SUPFAM" id="SSF47353">
    <property type="entry name" value="Retrovirus capsid dimerization domain-like"/>
    <property type="match status" value="1"/>
</dbReference>
<dbReference type="InterPro" id="IPR003309">
    <property type="entry name" value="SCAN_dom"/>
</dbReference>
<dbReference type="Pfam" id="PF00096">
    <property type="entry name" value="zf-C2H2"/>
    <property type="match status" value="4"/>
</dbReference>
<dbReference type="PROSITE" id="PS50804">
    <property type="entry name" value="SCAN_BOX"/>
    <property type="match status" value="1"/>
</dbReference>
<keyword evidence="15" id="KW-1185">Reference proteome</keyword>
<accession>A0A8D2IJ39</accession>
<evidence type="ECO:0000259" key="12">
    <source>
        <dbReference type="PROSITE" id="PS50157"/>
    </source>
</evidence>
<dbReference type="PANTHER" id="PTHR24388:SF96">
    <property type="entry name" value="GENE, 32687-RELATED"/>
    <property type="match status" value="1"/>
</dbReference>
<feature type="domain" description="SCAN box" evidence="13">
    <location>
        <begin position="50"/>
        <end position="128"/>
    </location>
</feature>
<feature type="domain" description="C2H2-type" evidence="12">
    <location>
        <begin position="220"/>
        <end position="247"/>
    </location>
</feature>
<dbReference type="FunFam" id="3.30.160.60:FF:000269">
    <property type="entry name" value="Zinc finger protein 287"/>
    <property type="match status" value="1"/>
</dbReference>
<evidence type="ECO:0000256" key="4">
    <source>
        <dbReference type="ARBA" id="ARBA00022737"/>
    </source>
</evidence>
<dbReference type="InterPro" id="IPR038269">
    <property type="entry name" value="SCAN_sf"/>
</dbReference>
<reference evidence="14" key="2">
    <citation type="submission" date="2025-09" db="UniProtKB">
        <authorList>
            <consortium name="Ensembl"/>
        </authorList>
    </citation>
    <scope>IDENTIFICATION</scope>
</reference>
<keyword evidence="3" id="KW-0479">Metal-binding</keyword>
<feature type="domain" description="C2H2-type" evidence="12">
    <location>
        <begin position="276"/>
        <end position="303"/>
    </location>
</feature>
<evidence type="ECO:0000259" key="13">
    <source>
        <dbReference type="PROSITE" id="PS50804"/>
    </source>
</evidence>
<evidence type="ECO:0000256" key="9">
    <source>
        <dbReference type="ARBA" id="ARBA00023163"/>
    </source>
</evidence>
<keyword evidence="8" id="KW-0238">DNA-binding</keyword>
<evidence type="ECO:0000256" key="1">
    <source>
        <dbReference type="ARBA" id="ARBA00004123"/>
    </source>
</evidence>
<dbReference type="GO" id="GO:0005634">
    <property type="term" value="C:nucleus"/>
    <property type="evidence" value="ECO:0007669"/>
    <property type="project" value="UniProtKB-SubCell"/>
</dbReference>
<dbReference type="FunFam" id="1.10.4020.10:FF:000001">
    <property type="entry name" value="zinc finger protein 263 isoform X1"/>
    <property type="match status" value="1"/>
</dbReference>
<comment type="subcellular location">
    <subcellularLocation>
        <location evidence="1">Nucleus</location>
    </subcellularLocation>
</comment>
<protein>
    <submittedName>
        <fullName evidence="14">Uncharacterized protein</fullName>
    </submittedName>
</protein>
<evidence type="ECO:0000313" key="15">
    <source>
        <dbReference type="Proteomes" id="UP000694545"/>
    </source>
</evidence>
<evidence type="ECO:0000313" key="14">
    <source>
        <dbReference type="Ensembl" id="ENSVKKP00000000198.1"/>
    </source>
</evidence>
<proteinExistence type="inferred from homology"/>